<dbReference type="GO" id="GO:0043226">
    <property type="term" value="C:organelle"/>
    <property type="evidence" value="ECO:0007669"/>
    <property type="project" value="UniProtKB-ARBA"/>
</dbReference>
<dbReference type="InterPro" id="IPR001508">
    <property type="entry name" value="Iono_Glu_rcpt_met"/>
</dbReference>
<dbReference type="Pfam" id="PF00060">
    <property type="entry name" value="Lig_chan"/>
    <property type="match status" value="1"/>
</dbReference>
<dbReference type="PRINTS" id="PR00177">
    <property type="entry name" value="NMDARECEPTOR"/>
</dbReference>
<dbReference type="GO" id="GO:0015276">
    <property type="term" value="F:ligand-gated monoatomic ion channel activity"/>
    <property type="evidence" value="ECO:0007669"/>
    <property type="project" value="InterPro"/>
</dbReference>
<keyword evidence="12" id="KW-0407">Ion channel</keyword>
<feature type="transmembrane region" description="Helical" evidence="15">
    <location>
        <begin position="151"/>
        <end position="171"/>
    </location>
</feature>
<evidence type="ECO:0000313" key="19">
    <source>
        <dbReference type="Proteomes" id="UP000678393"/>
    </source>
</evidence>
<dbReference type="Pfam" id="PF10613">
    <property type="entry name" value="Lig_chan-Glu_bd"/>
    <property type="match status" value="1"/>
</dbReference>
<keyword evidence="6" id="KW-0175">Coiled coil</keyword>
<keyword evidence="19" id="KW-1185">Reference proteome</keyword>
<keyword evidence="2" id="KW-0813">Transport</keyword>
<keyword evidence="3" id="KW-1003">Cell membrane</keyword>
<gene>
    <name evidence="18" type="ORF">CUNI_LOCUS5388</name>
</gene>
<evidence type="ECO:0000256" key="1">
    <source>
        <dbReference type="ARBA" id="ARBA00004651"/>
    </source>
</evidence>
<dbReference type="AlphaFoldDB" id="A0A8S3YXD8"/>
<evidence type="ECO:0000259" key="16">
    <source>
        <dbReference type="SMART" id="SM00079"/>
    </source>
</evidence>
<keyword evidence="11" id="KW-1071">Ligand-gated ion channel</keyword>
<evidence type="ECO:0000256" key="4">
    <source>
        <dbReference type="ARBA" id="ARBA00022692"/>
    </source>
</evidence>
<dbReference type="InterPro" id="IPR019594">
    <property type="entry name" value="Glu/Gly-bd"/>
</dbReference>
<evidence type="ECO:0000256" key="3">
    <source>
        <dbReference type="ARBA" id="ARBA00022475"/>
    </source>
</evidence>
<feature type="non-terminal residue" evidence="18">
    <location>
        <position position="1"/>
    </location>
</feature>
<dbReference type="SUPFAM" id="SSF53850">
    <property type="entry name" value="Periplasmic binding protein-like II"/>
    <property type="match status" value="1"/>
</dbReference>
<feature type="domain" description="Ionotropic glutamate receptor L-glutamate and glycine-binding" evidence="17">
    <location>
        <begin position="5"/>
        <end position="57"/>
    </location>
</feature>
<evidence type="ECO:0000256" key="9">
    <source>
        <dbReference type="ARBA" id="ARBA00023170"/>
    </source>
</evidence>
<evidence type="ECO:0000256" key="11">
    <source>
        <dbReference type="ARBA" id="ARBA00023286"/>
    </source>
</evidence>
<evidence type="ECO:0000256" key="13">
    <source>
        <dbReference type="PIRSR" id="PIRSR601508-1"/>
    </source>
</evidence>
<keyword evidence="9" id="KW-0675">Receptor</keyword>
<dbReference type="EMBL" id="CAJHNH020000780">
    <property type="protein sequence ID" value="CAG5119830.1"/>
    <property type="molecule type" value="Genomic_DNA"/>
</dbReference>
<dbReference type="OrthoDB" id="5984008at2759"/>
<evidence type="ECO:0000256" key="12">
    <source>
        <dbReference type="ARBA" id="ARBA00023303"/>
    </source>
</evidence>
<dbReference type="SMART" id="SM00079">
    <property type="entry name" value="PBPe"/>
    <property type="match status" value="1"/>
</dbReference>
<evidence type="ECO:0000256" key="10">
    <source>
        <dbReference type="ARBA" id="ARBA00023180"/>
    </source>
</evidence>
<keyword evidence="7" id="KW-0406">Ion transport</keyword>
<evidence type="ECO:0000256" key="15">
    <source>
        <dbReference type="SAM" id="Phobius"/>
    </source>
</evidence>
<dbReference type="Gene3D" id="1.10.287.70">
    <property type="match status" value="1"/>
</dbReference>
<organism evidence="18 19">
    <name type="scientific">Candidula unifasciata</name>
    <dbReference type="NCBI Taxonomy" id="100452"/>
    <lineage>
        <taxon>Eukaryota</taxon>
        <taxon>Metazoa</taxon>
        <taxon>Spiralia</taxon>
        <taxon>Lophotrochozoa</taxon>
        <taxon>Mollusca</taxon>
        <taxon>Gastropoda</taxon>
        <taxon>Heterobranchia</taxon>
        <taxon>Euthyneura</taxon>
        <taxon>Panpulmonata</taxon>
        <taxon>Eupulmonata</taxon>
        <taxon>Stylommatophora</taxon>
        <taxon>Helicina</taxon>
        <taxon>Helicoidea</taxon>
        <taxon>Geomitridae</taxon>
        <taxon>Candidula</taxon>
    </lineage>
</organism>
<reference evidence="18" key="1">
    <citation type="submission" date="2021-04" db="EMBL/GenBank/DDBJ databases">
        <authorList>
            <consortium name="Molecular Ecology Group"/>
        </authorList>
    </citation>
    <scope>NUCLEOTIDE SEQUENCE</scope>
</reference>
<accession>A0A8S3YXD8</accession>
<comment type="subcellular location">
    <subcellularLocation>
        <location evidence="1">Cell membrane</location>
        <topology evidence="1">Multi-pass membrane protein</topology>
    </subcellularLocation>
</comment>
<protein>
    <recommendedName>
        <fullName evidence="20">Glutamate receptor</fullName>
    </recommendedName>
</protein>
<dbReference type="SMART" id="SM00918">
    <property type="entry name" value="Lig_chan-Glu_bd"/>
    <property type="match status" value="1"/>
</dbReference>
<evidence type="ECO:0000256" key="8">
    <source>
        <dbReference type="ARBA" id="ARBA00023136"/>
    </source>
</evidence>
<dbReference type="Proteomes" id="UP000678393">
    <property type="component" value="Unassembled WGS sequence"/>
</dbReference>
<dbReference type="FunFam" id="3.40.190.10:FF:000078">
    <property type="entry name" value="glutamate receptor ionotropic, NMDA 3B"/>
    <property type="match status" value="1"/>
</dbReference>
<evidence type="ECO:0000259" key="17">
    <source>
        <dbReference type="SMART" id="SM00918"/>
    </source>
</evidence>
<sequence length="263" mass="28584">YLDDLYTVHCCKGLALEMLETLAEDLNFRYVVYFVNDTNYGTLVNNNWTGMVGDVISGAADIIAGAISVTSERMKVMDFTEPFLQNKLSLVSAEGGSNVSIWAFLSPFSGQVWLCIFLSSIVAGVATSFLEWHSPFGLNPKGRKRTKNYGLGSGLLMVMVLLTGHTINVKAPKSWPGKVIQNVWAGLAIFIMTSYTANLAAHLAGQSAVTSVKSVYDSDLMAKRVAVIPSSAVESFVEKTNPKLSKRAKMSYVDSTITAINML</sequence>
<evidence type="ECO:0008006" key="20">
    <source>
        <dbReference type="Google" id="ProtNLM"/>
    </source>
</evidence>
<feature type="non-terminal residue" evidence="18">
    <location>
        <position position="263"/>
    </location>
</feature>
<dbReference type="Gene3D" id="3.40.190.10">
    <property type="entry name" value="Periplasmic binding protein-like II"/>
    <property type="match status" value="1"/>
</dbReference>
<dbReference type="GO" id="GO:0038023">
    <property type="term" value="F:signaling receptor activity"/>
    <property type="evidence" value="ECO:0007669"/>
    <property type="project" value="InterPro"/>
</dbReference>
<feature type="transmembrane region" description="Helical" evidence="15">
    <location>
        <begin position="111"/>
        <end position="130"/>
    </location>
</feature>
<evidence type="ECO:0000256" key="7">
    <source>
        <dbReference type="ARBA" id="ARBA00023065"/>
    </source>
</evidence>
<keyword evidence="8 15" id="KW-0472">Membrane</keyword>
<feature type="site" description="Crucial to convey clamshell closure to channel opening" evidence="14">
    <location>
        <position position="212"/>
    </location>
</feature>
<proteinExistence type="predicted"/>
<feature type="transmembrane region" description="Helical" evidence="15">
    <location>
        <begin position="183"/>
        <end position="204"/>
    </location>
</feature>
<dbReference type="PANTHER" id="PTHR18966">
    <property type="entry name" value="IONOTROPIC GLUTAMATE RECEPTOR"/>
    <property type="match status" value="1"/>
</dbReference>
<keyword evidence="5 15" id="KW-1133">Transmembrane helix</keyword>
<evidence type="ECO:0000256" key="5">
    <source>
        <dbReference type="ARBA" id="ARBA00022989"/>
    </source>
</evidence>
<keyword evidence="4 15" id="KW-0812">Transmembrane</keyword>
<dbReference type="InterPro" id="IPR001320">
    <property type="entry name" value="Iontro_rcpt_C"/>
</dbReference>
<dbReference type="InterPro" id="IPR015683">
    <property type="entry name" value="Ionotropic_Glu_rcpt"/>
</dbReference>
<comment type="caution">
    <text evidence="18">The sequence shown here is derived from an EMBL/GenBank/DDBJ whole genome shotgun (WGS) entry which is preliminary data.</text>
</comment>
<feature type="binding site" evidence="13">
    <location>
        <position position="68"/>
    </location>
    <ligand>
        <name>L-glutamate</name>
        <dbReference type="ChEBI" id="CHEBI:29985"/>
    </ligand>
</feature>
<feature type="domain" description="Ionotropic glutamate receptor C-terminal" evidence="16">
    <location>
        <begin position="3"/>
        <end position="223"/>
    </location>
</feature>
<evidence type="ECO:0000313" key="18">
    <source>
        <dbReference type="EMBL" id="CAG5119830.1"/>
    </source>
</evidence>
<evidence type="ECO:0000256" key="6">
    <source>
        <dbReference type="ARBA" id="ARBA00023054"/>
    </source>
</evidence>
<keyword evidence="10" id="KW-0325">Glycoprotein</keyword>
<feature type="binding site" evidence="13">
    <location>
        <position position="73"/>
    </location>
    <ligand>
        <name>L-glutamate</name>
        <dbReference type="ChEBI" id="CHEBI:29985"/>
    </ligand>
</feature>
<evidence type="ECO:0000256" key="14">
    <source>
        <dbReference type="PIRSR" id="PIRSR601508-2"/>
    </source>
</evidence>
<dbReference type="GO" id="GO:0005886">
    <property type="term" value="C:plasma membrane"/>
    <property type="evidence" value="ECO:0007669"/>
    <property type="project" value="UniProtKB-SubCell"/>
</dbReference>
<evidence type="ECO:0000256" key="2">
    <source>
        <dbReference type="ARBA" id="ARBA00022448"/>
    </source>
</evidence>
<name>A0A8S3YXD8_9EUPU</name>